<proteinExistence type="predicted"/>
<dbReference type="Ensembl" id="ENSPSNT00000021148.1">
    <property type="protein sequence ID" value="ENSPSNP00000018774.1"/>
    <property type="gene ID" value="ENSPSNG00000013801.1"/>
</dbReference>
<evidence type="ECO:0000256" key="1">
    <source>
        <dbReference type="SAM" id="SignalP"/>
    </source>
</evidence>
<keyword evidence="3" id="KW-1185">Reference proteome</keyword>
<reference evidence="2" key="1">
    <citation type="submission" date="2019-08" db="EMBL/GenBank/DDBJ databases">
        <title>Phocoena sinus (Vaquita) genome, mPhoSin1, primary haplotype.</title>
        <authorList>
            <person name="Morin P."/>
            <person name="Mountcastle J."/>
            <person name="Fungtammasan C."/>
            <person name="Rhie A."/>
            <person name="Rojas-Bracho L."/>
            <person name="Smith C.R."/>
            <person name="Taylor B.L."/>
            <person name="Gulland F.M.D."/>
            <person name="Musser W."/>
            <person name="Houck M."/>
            <person name="Haase B."/>
            <person name="Paez S."/>
            <person name="Howe K."/>
            <person name="Torrance J."/>
            <person name="Formenti G."/>
            <person name="Phillippy A."/>
            <person name="Ryder O."/>
            <person name="Jarvis E.D."/>
            <person name="Fedrigo O."/>
        </authorList>
    </citation>
    <scope>NUCLEOTIDE SEQUENCE [LARGE SCALE GENOMIC DNA]</scope>
</reference>
<protein>
    <recommendedName>
        <fullName evidence="4">DUF1725 domain-containing protein</fullName>
    </recommendedName>
</protein>
<dbReference type="Proteomes" id="UP000694554">
    <property type="component" value="Chromosome 6"/>
</dbReference>
<reference evidence="2" key="3">
    <citation type="submission" date="2025-09" db="UniProtKB">
        <authorList>
            <consortium name="Ensembl"/>
        </authorList>
    </citation>
    <scope>IDENTIFICATION</scope>
</reference>
<dbReference type="GeneTree" id="ENSGT01150000286925"/>
<feature type="signal peptide" evidence="1">
    <location>
        <begin position="1"/>
        <end position="18"/>
    </location>
</feature>
<reference evidence="2" key="2">
    <citation type="submission" date="2025-08" db="UniProtKB">
        <authorList>
            <consortium name="Ensembl"/>
        </authorList>
    </citation>
    <scope>IDENTIFICATION</scope>
</reference>
<organism evidence="2 3">
    <name type="scientific">Phocoena sinus</name>
    <name type="common">Vaquita</name>
    <dbReference type="NCBI Taxonomy" id="42100"/>
    <lineage>
        <taxon>Eukaryota</taxon>
        <taxon>Metazoa</taxon>
        <taxon>Chordata</taxon>
        <taxon>Craniata</taxon>
        <taxon>Vertebrata</taxon>
        <taxon>Euteleostomi</taxon>
        <taxon>Mammalia</taxon>
        <taxon>Eutheria</taxon>
        <taxon>Laurasiatheria</taxon>
        <taxon>Artiodactyla</taxon>
        <taxon>Whippomorpha</taxon>
        <taxon>Cetacea</taxon>
        <taxon>Odontoceti</taxon>
        <taxon>Phocoenidae</taxon>
        <taxon>Phocoena</taxon>
    </lineage>
</organism>
<sequence>GFIIFLETWFLTLSQSWSHIWQPKCPSTDEWIKKMWHIYTMEYYSAIKRNEIGSFVETWMDLETVIQSEVSQKEKNKYCVLTHIGGT</sequence>
<evidence type="ECO:0000313" key="2">
    <source>
        <dbReference type="Ensembl" id="ENSPSNP00000018774.1"/>
    </source>
</evidence>
<accession>A0A8C9C227</accession>
<dbReference type="AlphaFoldDB" id="A0A8C9C227"/>
<keyword evidence="1" id="KW-0732">Signal</keyword>
<evidence type="ECO:0008006" key="4">
    <source>
        <dbReference type="Google" id="ProtNLM"/>
    </source>
</evidence>
<name>A0A8C9C227_PHOSS</name>
<feature type="chain" id="PRO_5034007045" description="DUF1725 domain-containing protein" evidence="1">
    <location>
        <begin position="19"/>
        <end position="87"/>
    </location>
</feature>
<evidence type="ECO:0000313" key="3">
    <source>
        <dbReference type="Proteomes" id="UP000694554"/>
    </source>
</evidence>